<evidence type="ECO:0000256" key="1">
    <source>
        <dbReference type="ARBA" id="ARBA00011063"/>
    </source>
</evidence>
<dbReference type="AlphaFoldDB" id="A0A660CLN4"/>
<evidence type="ECO:0000256" key="5">
    <source>
        <dbReference type="PIRSR" id="PIRSR617867-1"/>
    </source>
</evidence>
<dbReference type="SMART" id="SM00226">
    <property type="entry name" value="LMWPc"/>
    <property type="match status" value="1"/>
</dbReference>
<dbReference type="InterPro" id="IPR036196">
    <property type="entry name" value="Ptyr_pPase_sf"/>
</dbReference>
<dbReference type="Gene3D" id="3.40.50.2300">
    <property type="match status" value="1"/>
</dbReference>
<dbReference type="PANTHER" id="PTHR11717">
    <property type="entry name" value="LOW MOLECULAR WEIGHT PROTEIN TYROSINE PHOSPHATASE"/>
    <property type="match status" value="1"/>
</dbReference>
<dbReference type="InterPro" id="IPR050438">
    <property type="entry name" value="LMW_PTPase"/>
</dbReference>
<reference evidence="7 8" key="1">
    <citation type="submission" date="2019-07" db="EMBL/GenBank/DDBJ databases">
        <title>R&amp;d 2014.</title>
        <authorList>
            <person name="Klenk H.-P."/>
        </authorList>
    </citation>
    <scope>NUCLEOTIDE SEQUENCE [LARGE SCALE GENOMIC DNA]</scope>
    <source>
        <strain evidence="7 8">DSM 43194</strain>
    </source>
</reference>
<feature type="domain" description="Phosphotyrosine protein phosphatase I" evidence="6">
    <location>
        <begin position="1"/>
        <end position="132"/>
    </location>
</feature>
<comment type="caution">
    <text evidence="7">The sequence shown here is derived from an EMBL/GenBank/DDBJ whole genome shotgun (WGS) entry which is preliminary data.</text>
</comment>
<evidence type="ECO:0000256" key="4">
    <source>
        <dbReference type="ARBA" id="ARBA00022912"/>
    </source>
</evidence>
<proteinExistence type="inferred from homology"/>
<dbReference type="Proteomes" id="UP000317303">
    <property type="component" value="Unassembled WGS sequence"/>
</dbReference>
<dbReference type="EMBL" id="VLJV01000001">
    <property type="protein sequence ID" value="TWH22543.1"/>
    <property type="molecule type" value="Genomic_DNA"/>
</dbReference>
<organism evidence="7 8">
    <name type="scientific">Prauserella rugosa</name>
    <dbReference type="NCBI Taxonomy" id="43354"/>
    <lineage>
        <taxon>Bacteria</taxon>
        <taxon>Bacillati</taxon>
        <taxon>Actinomycetota</taxon>
        <taxon>Actinomycetes</taxon>
        <taxon>Pseudonocardiales</taxon>
        <taxon>Pseudonocardiaceae</taxon>
        <taxon>Prauserella</taxon>
    </lineage>
</organism>
<keyword evidence="8" id="KW-1185">Reference proteome</keyword>
<gene>
    <name evidence="7" type="ORF">JD82_04424</name>
</gene>
<feature type="active site" description="Proton donor" evidence="5">
    <location>
        <position position="106"/>
    </location>
</feature>
<dbReference type="OrthoDB" id="9784339at2"/>
<dbReference type="InterPro" id="IPR017867">
    <property type="entry name" value="Tyr_phospatase_low_mol_wt"/>
</dbReference>
<protein>
    <recommendedName>
        <fullName evidence="2">protein-tyrosine-phosphatase</fullName>
        <ecNumber evidence="2">3.1.3.48</ecNumber>
    </recommendedName>
</protein>
<evidence type="ECO:0000256" key="2">
    <source>
        <dbReference type="ARBA" id="ARBA00013064"/>
    </source>
</evidence>
<evidence type="ECO:0000313" key="8">
    <source>
        <dbReference type="Proteomes" id="UP000317303"/>
    </source>
</evidence>
<sequence length="137" mass="14728">MAALVFRRHLAEAGLSEAVTVTSAGVGPWHVGEPADPRARATLRAAGYSDEHVAAQLGDEHADADLFVVATKSHLRDVVDVVGNPDRVVLLRRFDPSAPPDAEVPDPYYGGDDGFTDVLGMIERAMPSLIAWVEERL</sequence>
<dbReference type="SUPFAM" id="SSF52788">
    <property type="entry name" value="Phosphotyrosine protein phosphatases I"/>
    <property type="match status" value="1"/>
</dbReference>
<dbReference type="EC" id="3.1.3.48" evidence="2"/>
<dbReference type="GO" id="GO:0004725">
    <property type="term" value="F:protein tyrosine phosphatase activity"/>
    <property type="evidence" value="ECO:0007669"/>
    <property type="project" value="UniProtKB-EC"/>
</dbReference>
<name>A0A660CLN4_9PSEU</name>
<keyword evidence="3" id="KW-0378">Hydrolase</keyword>
<accession>A0A660CLN4</accession>
<evidence type="ECO:0000313" key="7">
    <source>
        <dbReference type="EMBL" id="TWH22543.1"/>
    </source>
</evidence>
<dbReference type="Pfam" id="PF01451">
    <property type="entry name" value="LMWPc"/>
    <property type="match status" value="1"/>
</dbReference>
<keyword evidence="4" id="KW-0904">Protein phosphatase</keyword>
<dbReference type="CDD" id="cd16343">
    <property type="entry name" value="LMWPTP"/>
    <property type="match status" value="1"/>
</dbReference>
<comment type="similarity">
    <text evidence="1">Belongs to the low molecular weight phosphotyrosine protein phosphatase family.</text>
</comment>
<dbReference type="PANTHER" id="PTHR11717:SF7">
    <property type="entry name" value="LOW MOLECULAR WEIGHT PHOSPHOTYROSINE PROTEIN PHOSPHATASE"/>
    <property type="match status" value="1"/>
</dbReference>
<evidence type="ECO:0000259" key="6">
    <source>
        <dbReference type="SMART" id="SM00226"/>
    </source>
</evidence>
<evidence type="ECO:0000256" key="3">
    <source>
        <dbReference type="ARBA" id="ARBA00022801"/>
    </source>
</evidence>
<dbReference type="InterPro" id="IPR023485">
    <property type="entry name" value="Ptyr_pPase"/>
</dbReference>
<dbReference type="PRINTS" id="PR00719">
    <property type="entry name" value="LMWPTPASE"/>
</dbReference>